<dbReference type="AlphaFoldDB" id="X1GK81"/>
<reference evidence="1" key="1">
    <citation type="journal article" date="2014" name="Front. Microbiol.">
        <title>High frequency of phylogenetically diverse reductive dehalogenase-homologous genes in deep subseafloor sedimentary metagenomes.</title>
        <authorList>
            <person name="Kawai M."/>
            <person name="Futagami T."/>
            <person name="Toyoda A."/>
            <person name="Takaki Y."/>
            <person name="Nishi S."/>
            <person name="Hori S."/>
            <person name="Arai W."/>
            <person name="Tsubouchi T."/>
            <person name="Morono Y."/>
            <person name="Uchiyama I."/>
            <person name="Ito T."/>
            <person name="Fujiyama A."/>
            <person name="Inagaki F."/>
            <person name="Takami H."/>
        </authorList>
    </citation>
    <scope>NUCLEOTIDE SEQUENCE</scope>
    <source>
        <strain evidence="1">Expedition CK06-06</strain>
    </source>
</reference>
<name>X1GK81_9ZZZZ</name>
<organism evidence="1">
    <name type="scientific">marine sediment metagenome</name>
    <dbReference type="NCBI Taxonomy" id="412755"/>
    <lineage>
        <taxon>unclassified sequences</taxon>
        <taxon>metagenomes</taxon>
        <taxon>ecological metagenomes</taxon>
    </lineage>
</organism>
<dbReference type="EMBL" id="BARU01018532">
    <property type="protein sequence ID" value="GAH57577.1"/>
    <property type="molecule type" value="Genomic_DNA"/>
</dbReference>
<evidence type="ECO:0000313" key="1">
    <source>
        <dbReference type="EMBL" id="GAH57577.1"/>
    </source>
</evidence>
<accession>X1GK81</accession>
<sequence length="61" mass="7268">MLKSIAMKRLKVDIRQLKNWLKNDFKEYDNHRSIARLVGEIQCSLKTTKTCVNDILEQYIL</sequence>
<comment type="caution">
    <text evidence="1">The sequence shown here is derived from an EMBL/GenBank/DDBJ whole genome shotgun (WGS) entry which is preliminary data.</text>
</comment>
<protein>
    <submittedName>
        <fullName evidence="1">Uncharacterized protein</fullName>
    </submittedName>
</protein>
<proteinExistence type="predicted"/>
<gene>
    <name evidence="1" type="ORF">S03H2_30622</name>
</gene>